<organism evidence="10 11">
    <name type="scientific">Uliginosibacterium silvisoli</name>
    <dbReference type="NCBI Taxonomy" id="3114758"/>
    <lineage>
        <taxon>Bacteria</taxon>
        <taxon>Pseudomonadati</taxon>
        <taxon>Pseudomonadota</taxon>
        <taxon>Betaproteobacteria</taxon>
        <taxon>Rhodocyclales</taxon>
        <taxon>Zoogloeaceae</taxon>
        <taxon>Uliginosibacterium</taxon>
    </lineage>
</organism>
<keyword evidence="4 7" id="KW-0812">Transmembrane</keyword>
<evidence type="ECO:0000256" key="4">
    <source>
        <dbReference type="ARBA" id="ARBA00022692"/>
    </source>
</evidence>
<dbReference type="InterPro" id="IPR006685">
    <property type="entry name" value="MscS_channel_2nd"/>
</dbReference>
<dbReference type="InterPro" id="IPR011014">
    <property type="entry name" value="MscS_channel_TM-2"/>
</dbReference>
<sequence>MDITALIASLMASLSDVATLRELIVIAVVLVTAALLARALRQRRVRPALQEQGAKRLAFPLTAVLLLFVARVIAFHLGWKLHLIGIAIQLMLAMAGVRIVVFALRNVFAPSGWLANFERSAATLIWCAVALDILGVLPEIIQWLDSYSLHIGKGHISLWQILQGLTTVVVTVITALWLGGIVDARLHAAQGLDSSLRVVFSRIVKALLLFVAVLLGMSLVGLDITTLSVFGGALGVGLGLGMQKIASNYVSGFIILLDRSIRIGNLIQIGADTRGEVLQITTRYTVLGGGNGTHFIVPNELLVGAVVQNETFTLSRMRVAIVVPVAYGQDTERALQILEEVAAAEKRVLEEPAPRASLAEFTDVGIKLELGVWINDPLQGTLSVRSNIQRAVLARFIAEGIDMPQPKAAAKQLPGASV</sequence>
<comment type="similarity">
    <text evidence="2">Belongs to the MscS (TC 1.A.23) family.</text>
</comment>
<comment type="subcellular location">
    <subcellularLocation>
        <location evidence="1">Cell membrane</location>
        <topology evidence="1">Multi-pass membrane protein</topology>
    </subcellularLocation>
</comment>
<feature type="transmembrane region" description="Helical" evidence="7">
    <location>
        <begin position="57"/>
        <end position="77"/>
    </location>
</feature>
<evidence type="ECO:0000256" key="2">
    <source>
        <dbReference type="ARBA" id="ARBA00008017"/>
    </source>
</evidence>
<feature type="domain" description="Mechanosensitive ion channel MscS C-terminal" evidence="9">
    <location>
        <begin position="320"/>
        <end position="403"/>
    </location>
</feature>
<evidence type="ECO:0000256" key="3">
    <source>
        <dbReference type="ARBA" id="ARBA00022475"/>
    </source>
</evidence>
<dbReference type="PANTHER" id="PTHR30347">
    <property type="entry name" value="POTASSIUM CHANNEL RELATED"/>
    <property type="match status" value="1"/>
</dbReference>
<name>A0ABU6K714_9RHOO</name>
<keyword evidence="11" id="KW-1185">Reference proteome</keyword>
<dbReference type="InterPro" id="IPR052702">
    <property type="entry name" value="MscS-like_channel"/>
</dbReference>
<evidence type="ECO:0000256" key="7">
    <source>
        <dbReference type="SAM" id="Phobius"/>
    </source>
</evidence>
<feature type="transmembrane region" description="Helical" evidence="7">
    <location>
        <begin position="203"/>
        <end position="222"/>
    </location>
</feature>
<dbReference type="Gene3D" id="1.10.287.1260">
    <property type="match status" value="1"/>
</dbReference>
<dbReference type="InterPro" id="IPR011066">
    <property type="entry name" value="MscS_channel_C_sf"/>
</dbReference>
<dbReference type="Proteomes" id="UP001331561">
    <property type="component" value="Unassembled WGS sequence"/>
</dbReference>
<protein>
    <submittedName>
        <fullName evidence="10">Mechanosensitive ion channel domain-containing protein</fullName>
    </submittedName>
</protein>
<dbReference type="Gene3D" id="2.30.30.60">
    <property type="match status" value="1"/>
</dbReference>
<dbReference type="RefSeq" id="WP_327600016.1">
    <property type="nucleotide sequence ID" value="NZ_JAYXHS010000003.1"/>
</dbReference>
<keyword evidence="3" id="KW-1003">Cell membrane</keyword>
<dbReference type="InterPro" id="IPR049278">
    <property type="entry name" value="MS_channel_C"/>
</dbReference>
<dbReference type="PANTHER" id="PTHR30347:SF1">
    <property type="entry name" value="MECHANOSENSITIVE CHANNEL MSCK"/>
    <property type="match status" value="1"/>
</dbReference>
<keyword evidence="5 7" id="KW-1133">Transmembrane helix</keyword>
<dbReference type="SUPFAM" id="SSF50182">
    <property type="entry name" value="Sm-like ribonucleoproteins"/>
    <property type="match status" value="1"/>
</dbReference>
<evidence type="ECO:0000259" key="8">
    <source>
        <dbReference type="Pfam" id="PF00924"/>
    </source>
</evidence>
<proteinExistence type="inferred from homology"/>
<comment type="caution">
    <text evidence="10">The sequence shown here is derived from an EMBL/GenBank/DDBJ whole genome shotgun (WGS) entry which is preliminary data.</text>
</comment>
<evidence type="ECO:0000256" key="1">
    <source>
        <dbReference type="ARBA" id="ARBA00004651"/>
    </source>
</evidence>
<dbReference type="Pfam" id="PF21082">
    <property type="entry name" value="MS_channel_3rd"/>
    <property type="match status" value="1"/>
</dbReference>
<gene>
    <name evidence="10" type="ORF">VVD49_14980</name>
</gene>
<feature type="transmembrane region" description="Helical" evidence="7">
    <location>
        <begin position="120"/>
        <end position="141"/>
    </location>
</feature>
<dbReference type="InterPro" id="IPR010920">
    <property type="entry name" value="LSM_dom_sf"/>
</dbReference>
<evidence type="ECO:0000313" key="11">
    <source>
        <dbReference type="Proteomes" id="UP001331561"/>
    </source>
</evidence>
<dbReference type="InterPro" id="IPR023408">
    <property type="entry name" value="MscS_beta-dom_sf"/>
</dbReference>
<dbReference type="SUPFAM" id="SSF82861">
    <property type="entry name" value="Mechanosensitive channel protein MscS (YggB), transmembrane region"/>
    <property type="match status" value="1"/>
</dbReference>
<feature type="transmembrane region" description="Helical" evidence="7">
    <location>
        <begin position="83"/>
        <end position="108"/>
    </location>
</feature>
<accession>A0ABU6K714</accession>
<evidence type="ECO:0000256" key="6">
    <source>
        <dbReference type="ARBA" id="ARBA00023136"/>
    </source>
</evidence>
<dbReference type="Gene3D" id="3.30.70.100">
    <property type="match status" value="1"/>
</dbReference>
<reference evidence="10 11" key="1">
    <citation type="submission" date="2024-01" db="EMBL/GenBank/DDBJ databases">
        <title>Uliginosibacterium soil sp. nov.</title>
        <authorList>
            <person name="Lv Y."/>
        </authorList>
    </citation>
    <scope>NUCLEOTIDE SEQUENCE [LARGE SCALE GENOMIC DNA]</scope>
    <source>
        <strain evidence="10 11">H3</strain>
    </source>
</reference>
<evidence type="ECO:0000313" key="10">
    <source>
        <dbReference type="EMBL" id="MEC5387035.1"/>
    </source>
</evidence>
<dbReference type="Pfam" id="PF00924">
    <property type="entry name" value="MS_channel_2nd"/>
    <property type="match status" value="1"/>
</dbReference>
<feature type="transmembrane region" description="Helical" evidence="7">
    <location>
        <begin position="234"/>
        <end position="257"/>
    </location>
</feature>
<dbReference type="EMBL" id="JAYXHS010000003">
    <property type="protein sequence ID" value="MEC5387035.1"/>
    <property type="molecule type" value="Genomic_DNA"/>
</dbReference>
<evidence type="ECO:0000256" key="5">
    <source>
        <dbReference type="ARBA" id="ARBA00022989"/>
    </source>
</evidence>
<feature type="domain" description="Mechanosensitive ion channel MscS" evidence="8">
    <location>
        <begin position="245"/>
        <end position="309"/>
    </location>
</feature>
<evidence type="ECO:0000259" key="9">
    <source>
        <dbReference type="Pfam" id="PF21082"/>
    </source>
</evidence>
<dbReference type="SUPFAM" id="SSF82689">
    <property type="entry name" value="Mechanosensitive channel protein MscS (YggB), C-terminal domain"/>
    <property type="match status" value="1"/>
</dbReference>
<keyword evidence="6 7" id="KW-0472">Membrane</keyword>
<feature type="transmembrane region" description="Helical" evidence="7">
    <location>
        <begin position="20"/>
        <end position="37"/>
    </location>
</feature>
<feature type="transmembrane region" description="Helical" evidence="7">
    <location>
        <begin position="161"/>
        <end position="182"/>
    </location>
</feature>